<protein>
    <submittedName>
        <fullName evidence="3">Uncharacterized protein LOC120257647</fullName>
    </submittedName>
</protein>
<dbReference type="AlphaFoldDB" id="A0AB40B167"/>
<organism evidence="2 3">
    <name type="scientific">Dioscorea cayennensis subsp. rotundata</name>
    <name type="common">White Guinea yam</name>
    <name type="synonym">Dioscorea rotundata</name>
    <dbReference type="NCBI Taxonomy" id="55577"/>
    <lineage>
        <taxon>Eukaryota</taxon>
        <taxon>Viridiplantae</taxon>
        <taxon>Streptophyta</taxon>
        <taxon>Embryophyta</taxon>
        <taxon>Tracheophyta</taxon>
        <taxon>Spermatophyta</taxon>
        <taxon>Magnoliopsida</taxon>
        <taxon>Liliopsida</taxon>
        <taxon>Dioscoreales</taxon>
        <taxon>Dioscoreaceae</taxon>
        <taxon>Dioscorea</taxon>
    </lineage>
</organism>
<dbReference type="Proteomes" id="UP001515500">
    <property type="component" value="Unplaced"/>
</dbReference>
<sequence>MAEKPLMLKDYLELDSHYDSFQCSTIRYLLDSELNHTNLSKPHSKSPVSKLTTLMQAFYSRSLSKRLKRSLVGRNRSARDEIKTTMAHKKDFKVKDIMRLSSFNNGGEGVLINSCSPECPSPIVSSCSSGSTSGRSSISRSSSSSGSEFLISSVDSFTEVNSKQVSPPASVGAGARDKNMDLERKEMEKQECCFHSLEDESEKEQLSPVSVMDFPYDQDEEEEEEESTSHAFQQSLANIERSKHQLLQKIRRFECIAELEPLDLDPLFEAEQDANEDDDEVITRALELVKQLKDISFIMINDNIEKILVDFFIDGIWSIRNDVLSTNDHYVKKEQELLKEGINWLNQVEYSVGEYDLSFAYLKEMEKNGRWRCFKDDETDVGMDLELDVMESLLDELVLDLLA</sequence>
<proteinExistence type="predicted"/>
<dbReference type="PANTHER" id="PTHR33623">
    <property type="entry name" value="OS04G0572500 PROTEIN"/>
    <property type="match status" value="1"/>
</dbReference>
<feature type="region of interest" description="Disordered" evidence="1">
    <location>
        <begin position="126"/>
        <end position="147"/>
    </location>
</feature>
<accession>A0AB40B167</accession>
<dbReference type="PANTHER" id="PTHR33623:SF4">
    <property type="entry name" value="DUF4378 DOMAIN-CONTAINING PROTEIN"/>
    <property type="match status" value="1"/>
</dbReference>
<name>A0AB40B167_DIOCR</name>
<dbReference type="GeneID" id="120257647"/>
<dbReference type="RefSeq" id="XP_039121010.1">
    <property type="nucleotide sequence ID" value="XM_039265076.1"/>
</dbReference>
<gene>
    <name evidence="3" type="primary">LOC120257647</name>
</gene>
<evidence type="ECO:0000313" key="2">
    <source>
        <dbReference type="Proteomes" id="UP001515500"/>
    </source>
</evidence>
<evidence type="ECO:0000256" key="1">
    <source>
        <dbReference type="SAM" id="MobiDB-lite"/>
    </source>
</evidence>
<keyword evidence="2" id="KW-1185">Reference proteome</keyword>
<reference evidence="3" key="1">
    <citation type="submission" date="2025-08" db="UniProtKB">
        <authorList>
            <consortium name="RefSeq"/>
        </authorList>
    </citation>
    <scope>IDENTIFICATION</scope>
</reference>
<evidence type="ECO:0000313" key="3">
    <source>
        <dbReference type="RefSeq" id="XP_039121010.1"/>
    </source>
</evidence>